<gene>
    <name evidence="2" type="ORF">A3D56_01325</name>
</gene>
<dbReference type="AlphaFoldDB" id="A0A1G2MNG5"/>
<keyword evidence="1" id="KW-0812">Transmembrane</keyword>
<evidence type="ECO:0000256" key="1">
    <source>
        <dbReference type="SAM" id="Phobius"/>
    </source>
</evidence>
<dbReference type="Proteomes" id="UP000177943">
    <property type="component" value="Unassembled WGS sequence"/>
</dbReference>
<dbReference type="EMBL" id="MHRP01000049">
    <property type="protein sequence ID" value="OHA25407.1"/>
    <property type="molecule type" value="Genomic_DNA"/>
</dbReference>
<reference evidence="2 3" key="1">
    <citation type="journal article" date="2016" name="Nat. Commun.">
        <title>Thousands of microbial genomes shed light on interconnected biogeochemical processes in an aquifer system.</title>
        <authorList>
            <person name="Anantharaman K."/>
            <person name="Brown C.T."/>
            <person name="Hug L.A."/>
            <person name="Sharon I."/>
            <person name="Castelle C.J."/>
            <person name="Probst A.J."/>
            <person name="Thomas B.C."/>
            <person name="Singh A."/>
            <person name="Wilkins M.J."/>
            <person name="Karaoz U."/>
            <person name="Brodie E.L."/>
            <person name="Williams K.H."/>
            <person name="Hubbard S.S."/>
            <person name="Banfield J.F."/>
        </authorList>
    </citation>
    <scope>NUCLEOTIDE SEQUENCE [LARGE SCALE GENOMIC DNA]</scope>
</reference>
<evidence type="ECO:0000313" key="3">
    <source>
        <dbReference type="Proteomes" id="UP000177943"/>
    </source>
</evidence>
<evidence type="ECO:0000313" key="2">
    <source>
        <dbReference type="EMBL" id="OHA25407.1"/>
    </source>
</evidence>
<feature type="transmembrane region" description="Helical" evidence="1">
    <location>
        <begin position="12"/>
        <end position="33"/>
    </location>
</feature>
<keyword evidence="1" id="KW-1133">Transmembrane helix</keyword>
<organism evidence="2 3">
    <name type="scientific">Candidatus Taylorbacteria bacterium RIFCSPHIGHO2_02_FULL_45_35</name>
    <dbReference type="NCBI Taxonomy" id="1802311"/>
    <lineage>
        <taxon>Bacteria</taxon>
        <taxon>Candidatus Tayloriibacteriota</taxon>
    </lineage>
</organism>
<name>A0A1G2MNG5_9BACT</name>
<comment type="caution">
    <text evidence="2">The sequence shown here is derived from an EMBL/GenBank/DDBJ whole genome shotgun (WGS) entry which is preliminary data.</text>
</comment>
<protein>
    <submittedName>
        <fullName evidence="2">Uncharacterized protein</fullName>
    </submittedName>
</protein>
<sequence length="257" mass="28793">MASWATKRKLTYLGGFLACVIILVAVPLFFIFYHKPTCFDGIKNGGEAGIDCGGKCPLLCQTDTLPPLSLWQRFFRVGLGIYNVVAYVENPNLYSGSENLSYVFRLYDEKNVMIAERKGSTFFPPKKVTPIFETGIMTGERVPIRVTFNITEALKWKSYKGKEEPLIKVKSQRLDIESKTPRLFVTLENTSRVSLSNVEVVAILFGFDGNALAASKTVLDTLGRESLGDLAFTWREAFESPVARIDIIPKLYPGIHF</sequence>
<proteinExistence type="predicted"/>
<keyword evidence="1" id="KW-0472">Membrane</keyword>
<accession>A0A1G2MNG5</accession>